<feature type="domain" description="HTH iclR-type" evidence="4">
    <location>
        <begin position="7"/>
        <end position="67"/>
    </location>
</feature>
<dbReference type="InterPro" id="IPR014757">
    <property type="entry name" value="Tscrpt_reg_IclR_C"/>
</dbReference>
<dbReference type="PROSITE" id="PS51078">
    <property type="entry name" value="ICLR_ED"/>
    <property type="match status" value="1"/>
</dbReference>
<dbReference type="Gene3D" id="3.30.450.40">
    <property type="match status" value="1"/>
</dbReference>
<dbReference type="InterPro" id="IPR036388">
    <property type="entry name" value="WH-like_DNA-bd_sf"/>
</dbReference>
<dbReference type="GO" id="GO:0003700">
    <property type="term" value="F:DNA-binding transcription factor activity"/>
    <property type="evidence" value="ECO:0007669"/>
    <property type="project" value="TreeGrafter"/>
</dbReference>
<gene>
    <name evidence="6" type="primary">rhmR</name>
    <name evidence="6" type="ORF">GAK29_04128</name>
</gene>
<dbReference type="InterPro" id="IPR050707">
    <property type="entry name" value="HTH_MetabolicPath_Reg"/>
</dbReference>
<evidence type="ECO:0000256" key="1">
    <source>
        <dbReference type="ARBA" id="ARBA00023015"/>
    </source>
</evidence>
<dbReference type="Pfam" id="PF01614">
    <property type="entry name" value="IclR_C"/>
    <property type="match status" value="1"/>
</dbReference>
<dbReference type="GO" id="GO:0045892">
    <property type="term" value="P:negative regulation of DNA-templated transcription"/>
    <property type="evidence" value="ECO:0007669"/>
    <property type="project" value="TreeGrafter"/>
</dbReference>
<dbReference type="SUPFAM" id="SSF46785">
    <property type="entry name" value="Winged helix' DNA-binding domain"/>
    <property type="match status" value="1"/>
</dbReference>
<dbReference type="InterPro" id="IPR005471">
    <property type="entry name" value="Tscrpt_reg_IclR_N"/>
</dbReference>
<accession>A0A833PCE3</accession>
<dbReference type="Pfam" id="PF09339">
    <property type="entry name" value="HTH_IclR"/>
    <property type="match status" value="1"/>
</dbReference>
<reference evidence="7" key="1">
    <citation type="journal article" date="2020" name="MBio">
        <title>Horizontal gene transfer to a defensive symbiont with a reduced genome amongst a multipartite beetle microbiome.</title>
        <authorList>
            <person name="Waterworth S.C."/>
            <person name="Florez L.V."/>
            <person name="Rees E.R."/>
            <person name="Hertweck C."/>
            <person name="Kaltenpoth M."/>
            <person name="Kwan J.C."/>
        </authorList>
    </citation>
    <scope>NUCLEOTIDE SEQUENCE [LARGE SCALE GENOMIC DNA]</scope>
</reference>
<evidence type="ECO:0000313" key="7">
    <source>
        <dbReference type="Proteomes" id="UP000490535"/>
    </source>
</evidence>
<dbReference type="PANTHER" id="PTHR30136">
    <property type="entry name" value="HELIX-TURN-HELIX TRANSCRIPTIONAL REGULATOR, ICLR FAMILY"/>
    <property type="match status" value="1"/>
</dbReference>
<feature type="domain" description="IclR-ED" evidence="5">
    <location>
        <begin position="68"/>
        <end position="251"/>
    </location>
</feature>
<keyword evidence="2" id="KW-0238">DNA-binding</keyword>
<dbReference type="Proteomes" id="UP000490535">
    <property type="component" value="Unassembled WGS sequence"/>
</dbReference>
<dbReference type="InterPro" id="IPR036390">
    <property type="entry name" value="WH_DNA-bd_sf"/>
</dbReference>
<dbReference type="Gene3D" id="1.10.10.10">
    <property type="entry name" value="Winged helix-like DNA-binding domain superfamily/Winged helix DNA-binding domain"/>
    <property type="match status" value="1"/>
</dbReference>
<evidence type="ECO:0000259" key="4">
    <source>
        <dbReference type="PROSITE" id="PS51077"/>
    </source>
</evidence>
<dbReference type="InterPro" id="IPR029016">
    <property type="entry name" value="GAF-like_dom_sf"/>
</dbReference>
<organism evidence="6 7">
    <name type="scientific">Acinetobacter bereziniae</name>
    <name type="common">Acinetobacter genomosp. 10</name>
    <dbReference type="NCBI Taxonomy" id="106648"/>
    <lineage>
        <taxon>Bacteria</taxon>
        <taxon>Pseudomonadati</taxon>
        <taxon>Pseudomonadota</taxon>
        <taxon>Gammaproteobacteria</taxon>
        <taxon>Moraxellales</taxon>
        <taxon>Moraxellaceae</taxon>
        <taxon>Acinetobacter</taxon>
    </lineage>
</organism>
<dbReference type="EMBL" id="WNDP01000162">
    <property type="protein sequence ID" value="KAF1018770.1"/>
    <property type="molecule type" value="Genomic_DNA"/>
</dbReference>
<dbReference type="PANTHER" id="PTHR30136:SF38">
    <property type="entry name" value="TRANSCRIPTIONAL REGULATOR"/>
    <property type="match status" value="1"/>
</dbReference>
<name>A0A833PCE3_ACIBZ</name>
<evidence type="ECO:0000313" key="6">
    <source>
        <dbReference type="EMBL" id="KAF1018770.1"/>
    </source>
</evidence>
<sequence length="256" mass="28692">MLEKSKTPALTRALDILNFISAHGACSVLQIQEALNIPKSSIYNILEELCRQNYLIKSNDGSYSLWLKVVELSNQVLVQMDLRAIAKPYLTDLMLATGLMCHLGVLDQKAAYYVLKIESNSSIRVHSYEGKRLALERSGIGKCLLAFQPEDLIQQTIQNLNFIAKTENSIMSIEAYLQELDLIRKKGWSFDNSEDVEGVRCIAAPIFNSHNTLEAAISIVGASIQINENNQEELVRLTTECARKISLKIGARINQY</sequence>
<protein>
    <submittedName>
        <fullName evidence="6">Putative HTH-type transcriptional regulator RhmR</fullName>
    </submittedName>
</protein>
<proteinExistence type="predicted"/>
<comment type="caution">
    <text evidence="6">The sequence shown here is derived from an EMBL/GenBank/DDBJ whole genome shotgun (WGS) entry which is preliminary data.</text>
</comment>
<dbReference type="SMART" id="SM00346">
    <property type="entry name" value="HTH_ICLR"/>
    <property type="match status" value="1"/>
</dbReference>
<dbReference type="GO" id="GO:0003677">
    <property type="term" value="F:DNA binding"/>
    <property type="evidence" value="ECO:0007669"/>
    <property type="project" value="UniProtKB-KW"/>
</dbReference>
<keyword evidence="1" id="KW-0805">Transcription regulation</keyword>
<dbReference type="AlphaFoldDB" id="A0A833PCE3"/>
<dbReference type="SUPFAM" id="SSF55781">
    <property type="entry name" value="GAF domain-like"/>
    <property type="match status" value="1"/>
</dbReference>
<dbReference type="PROSITE" id="PS51077">
    <property type="entry name" value="HTH_ICLR"/>
    <property type="match status" value="1"/>
</dbReference>
<evidence type="ECO:0000259" key="5">
    <source>
        <dbReference type="PROSITE" id="PS51078"/>
    </source>
</evidence>
<keyword evidence="3" id="KW-0804">Transcription</keyword>
<evidence type="ECO:0000256" key="3">
    <source>
        <dbReference type="ARBA" id="ARBA00023163"/>
    </source>
</evidence>
<evidence type="ECO:0000256" key="2">
    <source>
        <dbReference type="ARBA" id="ARBA00023125"/>
    </source>
</evidence>